<reference evidence="2" key="1">
    <citation type="submission" date="2018-04" db="EMBL/GenBank/DDBJ databases">
        <title>WGS assembly of Panicum hallii.</title>
        <authorList>
            <person name="Lovell J."/>
            <person name="Jenkins J."/>
            <person name="Lowry D."/>
            <person name="Mamidi S."/>
            <person name="Sreedasyam A."/>
            <person name="Weng X."/>
            <person name="Barry K."/>
            <person name="Bonette J."/>
            <person name="Campitelli B."/>
            <person name="Daum C."/>
            <person name="Gordon S."/>
            <person name="Gould B."/>
            <person name="Lipzen A."/>
            <person name="Macqueen A."/>
            <person name="Palacio-Mejia J."/>
            <person name="Plott C."/>
            <person name="Shakirov E."/>
            <person name="Shu S."/>
            <person name="Yoshinaga Y."/>
            <person name="Zane M."/>
            <person name="Rokhsar D."/>
            <person name="Grimwood J."/>
            <person name="Schmutz J."/>
            <person name="Juenger T."/>
        </authorList>
    </citation>
    <scope>NUCLEOTIDE SEQUENCE [LARGE SCALE GENOMIC DNA]</scope>
    <source>
        <strain evidence="2">FIL2</strain>
    </source>
</reference>
<dbReference type="Gramene" id="PVH39103">
    <property type="protein sequence ID" value="PVH39103"/>
    <property type="gene ID" value="PAHAL_5G434100"/>
</dbReference>
<gene>
    <name evidence="2" type="ORF">PAHAL_5G434100</name>
</gene>
<dbReference type="PANTHER" id="PTHR33116">
    <property type="entry name" value="REVERSE TRANSCRIPTASE ZINC-BINDING DOMAIN-CONTAINING PROTEIN-RELATED-RELATED"/>
    <property type="match status" value="1"/>
</dbReference>
<dbReference type="Proteomes" id="UP000243499">
    <property type="component" value="Chromosome 5"/>
</dbReference>
<dbReference type="AlphaFoldDB" id="A0A2T8IN50"/>
<feature type="domain" description="Reverse transcriptase zinc-binding" evidence="1">
    <location>
        <begin position="181"/>
        <end position="260"/>
    </location>
</feature>
<evidence type="ECO:0000259" key="1">
    <source>
        <dbReference type="Pfam" id="PF13966"/>
    </source>
</evidence>
<dbReference type="PANTHER" id="PTHR33116:SF78">
    <property type="entry name" value="OS12G0587133 PROTEIN"/>
    <property type="match status" value="1"/>
</dbReference>
<dbReference type="InterPro" id="IPR026960">
    <property type="entry name" value="RVT-Znf"/>
</dbReference>
<accession>A0A2T8IN50</accession>
<dbReference type="EMBL" id="CM008050">
    <property type="protein sequence ID" value="PVH39103.1"/>
    <property type="molecule type" value="Genomic_DNA"/>
</dbReference>
<evidence type="ECO:0000313" key="2">
    <source>
        <dbReference type="EMBL" id="PVH39103.1"/>
    </source>
</evidence>
<protein>
    <recommendedName>
        <fullName evidence="1">Reverse transcriptase zinc-binding domain-containing protein</fullName>
    </recommendedName>
</protein>
<sequence>MPIYTLMADKLPPWVFREIGRSFLWMGTNASCRGKSAVAFPTCCRPTRFGGLGIIDLKLAGFSLRTRWLWFQRTDENRAWSALQLDFEPEVHAVFSASVTVSVGNGERTLFWSDNWINGRSVGQIAPNLVTMISKRIARRRTVAQAPSGHRWVRDISGGLSIPVLMEYIRLWGLLADFQLAYAAMHHGSICMQGATRIWKSWAPPKVKFFTWLATKGKIWTADRRRRHGLDAHDTCWLCDQEPETCDHILVNCSYAKQLWWDALITLDCTCSFASQQLTLQDWWSHGRCLQAKERRKGFDTLFMLIIWLLLKERNARLFDQRSSSADQLLQLIKLEIRIWVEAGATN</sequence>
<organism evidence="2">
    <name type="scientific">Panicum hallii</name>
    <dbReference type="NCBI Taxonomy" id="206008"/>
    <lineage>
        <taxon>Eukaryota</taxon>
        <taxon>Viridiplantae</taxon>
        <taxon>Streptophyta</taxon>
        <taxon>Embryophyta</taxon>
        <taxon>Tracheophyta</taxon>
        <taxon>Spermatophyta</taxon>
        <taxon>Magnoliopsida</taxon>
        <taxon>Liliopsida</taxon>
        <taxon>Poales</taxon>
        <taxon>Poaceae</taxon>
        <taxon>PACMAD clade</taxon>
        <taxon>Panicoideae</taxon>
        <taxon>Panicodae</taxon>
        <taxon>Paniceae</taxon>
        <taxon>Panicinae</taxon>
        <taxon>Panicum</taxon>
        <taxon>Panicum sect. Panicum</taxon>
    </lineage>
</organism>
<proteinExistence type="predicted"/>
<dbReference type="Pfam" id="PF13966">
    <property type="entry name" value="zf-RVT"/>
    <property type="match status" value="1"/>
</dbReference>
<name>A0A2T8IN50_9POAL</name>